<dbReference type="CDD" id="cd00075">
    <property type="entry name" value="HATPase"/>
    <property type="match status" value="1"/>
</dbReference>
<dbReference type="EC" id="2.7.13.3" evidence="2"/>
<evidence type="ECO:0000256" key="2">
    <source>
        <dbReference type="ARBA" id="ARBA00012438"/>
    </source>
</evidence>
<evidence type="ECO:0000259" key="7">
    <source>
        <dbReference type="PROSITE" id="PS50109"/>
    </source>
</evidence>
<comment type="catalytic activity">
    <reaction evidence="1">
        <text>ATP + protein L-histidine = ADP + protein N-phospho-L-histidine.</text>
        <dbReference type="EC" id="2.7.13.3"/>
    </reaction>
</comment>
<dbReference type="SMART" id="SM00387">
    <property type="entry name" value="HATPase_c"/>
    <property type="match status" value="1"/>
</dbReference>
<dbReference type="Gene3D" id="3.30.565.10">
    <property type="entry name" value="Histidine kinase-like ATPase, C-terminal domain"/>
    <property type="match status" value="1"/>
</dbReference>
<evidence type="ECO:0000256" key="4">
    <source>
        <dbReference type="ARBA" id="ARBA00022679"/>
    </source>
</evidence>
<dbReference type="SUPFAM" id="SSF55874">
    <property type="entry name" value="ATPase domain of HSP90 chaperone/DNA topoisomerase II/histidine kinase"/>
    <property type="match status" value="1"/>
</dbReference>
<evidence type="ECO:0000313" key="11">
    <source>
        <dbReference type="Proteomes" id="UP001302949"/>
    </source>
</evidence>
<dbReference type="InterPro" id="IPR000700">
    <property type="entry name" value="PAS-assoc_C"/>
</dbReference>
<dbReference type="InterPro" id="IPR036097">
    <property type="entry name" value="HisK_dim/P_sf"/>
</dbReference>
<organism evidence="10 11">
    <name type="scientific">Arcicella rigui</name>
    <dbReference type="NCBI Taxonomy" id="797020"/>
    <lineage>
        <taxon>Bacteria</taxon>
        <taxon>Pseudomonadati</taxon>
        <taxon>Bacteroidota</taxon>
        <taxon>Cytophagia</taxon>
        <taxon>Cytophagales</taxon>
        <taxon>Flectobacillaceae</taxon>
        <taxon>Arcicella</taxon>
    </lineage>
</organism>
<dbReference type="SMART" id="SM00091">
    <property type="entry name" value="PAS"/>
    <property type="match status" value="3"/>
</dbReference>
<dbReference type="InterPro" id="IPR013655">
    <property type="entry name" value="PAS_fold_3"/>
</dbReference>
<dbReference type="InterPro" id="IPR035965">
    <property type="entry name" value="PAS-like_dom_sf"/>
</dbReference>
<evidence type="ECO:0000256" key="1">
    <source>
        <dbReference type="ARBA" id="ARBA00000085"/>
    </source>
</evidence>
<keyword evidence="6" id="KW-0902">Two-component regulatory system</keyword>
<dbReference type="PANTHER" id="PTHR43711">
    <property type="entry name" value="TWO-COMPONENT HISTIDINE KINASE"/>
    <property type="match status" value="1"/>
</dbReference>
<evidence type="ECO:0000256" key="6">
    <source>
        <dbReference type="ARBA" id="ARBA00023012"/>
    </source>
</evidence>
<accession>A0ABU5QAK1</accession>
<sequence>MDFNKLMLDAVEESTCIINRDTMFVAFNTAYENFFFKIYGTYPVLGEKRLVALETDFDFFTKECIERVFKGESFKANQMVNEIYWEFSFTPIFDGNNKVEFLMLIIKETTQTNKLIKAVTAQKEEYQYVVENMRDVLFQTDTKGNWIFLNKAWNEIFQFTVEESLGRPFFEYLHPDDVAKNALLFEPLIKREKTYCRHAIRYIDKAGKIKWMQVFATLLLNENDEIIGTTGTLRDTTNEKMNAHFSELLSSNVKDLIVIYNLQGNILYASPSCNEMLGYTQNEMIGRSAYDFFYPDDIDFIQKRHRMILENELLDSTIDYRLVKKNGDYLWVETTYKVFFDDYEIEDRVISVSRDITEKKLVEESMLKALQKEKELNEMKTRFVAMTAHEFKTPLSTISSSAEIIEMYVEQIEDSRNEKIVKQLTNIHSEIVRITNLMNETLFLGKIESENTEVHRAELDLVSLIRYIMERQNRHQRDGRTLEFEIIGQERKILADAQHLEHIIDNLVSNAFKYSQKRDSPKLILFFNEHDYQIYVIDYGIGIPVSQQKKVYSSFFRGSNVGSIKGTGLGLLIVHNLVQINGGEITFESTENMGTTFKLKFPYA</sequence>
<dbReference type="PRINTS" id="PR00344">
    <property type="entry name" value="BCTRLSENSOR"/>
</dbReference>
<reference evidence="10 11" key="1">
    <citation type="submission" date="2023-12" db="EMBL/GenBank/DDBJ databases">
        <title>Novel species of the genus Arcicella isolated from rivers.</title>
        <authorList>
            <person name="Lu H."/>
        </authorList>
    </citation>
    <scope>NUCLEOTIDE SEQUENCE [LARGE SCALE GENOMIC DNA]</scope>
    <source>
        <strain evidence="10 11">KCTC 23307</strain>
    </source>
</reference>
<dbReference type="SUPFAM" id="SSF47384">
    <property type="entry name" value="Homodimeric domain of signal transducing histidine kinase"/>
    <property type="match status" value="1"/>
</dbReference>
<dbReference type="PROSITE" id="PS50109">
    <property type="entry name" value="HIS_KIN"/>
    <property type="match status" value="1"/>
</dbReference>
<dbReference type="Gene3D" id="3.30.450.20">
    <property type="entry name" value="PAS domain"/>
    <property type="match status" value="3"/>
</dbReference>
<keyword evidence="4" id="KW-0808">Transferase</keyword>
<dbReference type="Pfam" id="PF08447">
    <property type="entry name" value="PAS_3"/>
    <property type="match status" value="1"/>
</dbReference>
<feature type="domain" description="PAC" evidence="9">
    <location>
        <begin position="316"/>
        <end position="368"/>
    </location>
</feature>
<protein>
    <recommendedName>
        <fullName evidence="2">histidine kinase</fullName>
        <ecNumber evidence="2">2.7.13.3</ecNumber>
    </recommendedName>
</protein>
<dbReference type="RefSeq" id="WP_323297034.1">
    <property type="nucleotide sequence ID" value="NZ_JAYFUM010000012.1"/>
</dbReference>
<proteinExistence type="predicted"/>
<dbReference type="PROSITE" id="PS50112">
    <property type="entry name" value="PAS"/>
    <property type="match status" value="2"/>
</dbReference>
<dbReference type="EMBL" id="JAYFUM010000012">
    <property type="protein sequence ID" value="MEA5139875.1"/>
    <property type="molecule type" value="Genomic_DNA"/>
</dbReference>
<keyword evidence="5" id="KW-0418">Kinase</keyword>
<dbReference type="Pfam" id="PF00989">
    <property type="entry name" value="PAS"/>
    <property type="match status" value="1"/>
</dbReference>
<dbReference type="InterPro" id="IPR001610">
    <property type="entry name" value="PAC"/>
</dbReference>
<gene>
    <name evidence="10" type="ORF">VB248_12055</name>
</gene>
<dbReference type="InterPro" id="IPR050736">
    <property type="entry name" value="Sensor_HK_Regulatory"/>
</dbReference>
<keyword evidence="11" id="KW-1185">Reference proteome</keyword>
<dbReference type="InterPro" id="IPR005467">
    <property type="entry name" value="His_kinase_dom"/>
</dbReference>
<evidence type="ECO:0000313" key="10">
    <source>
        <dbReference type="EMBL" id="MEA5139875.1"/>
    </source>
</evidence>
<dbReference type="Gene3D" id="1.10.287.130">
    <property type="match status" value="1"/>
</dbReference>
<dbReference type="InterPro" id="IPR000014">
    <property type="entry name" value="PAS"/>
</dbReference>
<dbReference type="NCBIfam" id="TIGR00229">
    <property type="entry name" value="sensory_box"/>
    <property type="match status" value="2"/>
</dbReference>
<dbReference type="InterPro" id="IPR004358">
    <property type="entry name" value="Sig_transdc_His_kin-like_C"/>
</dbReference>
<evidence type="ECO:0000256" key="5">
    <source>
        <dbReference type="ARBA" id="ARBA00022777"/>
    </source>
</evidence>
<dbReference type="PROSITE" id="PS50113">
    <property type="entry name" value="PAC"/>
    <property type="match status" value="1"/>
</dbReference>
<evidence type="ECO:0000259" key="9">
    <source>
        <dbReference type="PROSITE" id="PS50113"/>
    </source>
</evidence>
<dbReference type="InterPro" id="IPR013767">
    <property type="entry name" value="PAS_fold"/>
</dbReference>
<name>A0ABU5QAK1_9BACT</name>
<keyword evidence="3" id="KW-0597">Phosphoprotein</keyword>
<evidence type="ECO:0000256" key="3">
    <source>
        <dbReference type="ARBA" id="ARBA00022553"/>
    </source>
</evidence>
<feature type="domain" description="PAS" evidence="8">
    <location>
        <begin position="241"/>
        <end position="312"/>
    </location>
</feature>
<feature type="domain" description="PAS" evidence="8">
    <location>
        <begin position="122"/>
        <end position="192"/>
    </location>
</feature>
<dbReference type="InterPro" id="IPR003661">
    <property type="entry name" value="HisK_dim/P_dom"/>
</dbReference>
<evidence type="ECO:0000259" key="8">
    <source>
        <dbReference type="PROSITE" id="PS50112"/>
    </source>
</evidence>
<dbReference type="CDD" id="cd00082">
    <property type="entry name" value="HisKA"/>
    <property type="match status" value="1"/>
</dbReference>
<dbReference type="Pfam" id="PF00512">
    <property type="entry name" value="HisKA"/>
    <property type="match status" value="1"/>
</dbReference>
<dbReference type="InterPro" id="IPR003594">
    <property type="entry name" value="HATPase_dom"/>
</dbReference>
<dbReference type="SUPFAM" id="SSF55785">
    <property type="entry name" value="PYP-like sensor domain (PAS domain)"/>
    <property type="match status" value="2"/>
</dbReference>
<dbReference type="InterPro" id="IPR036890">
    <property type="entry name" value="HATPase_C_sf"/>
</dbReference>
<dbReference type="SMART" id="SM00086">
    <property type="entry name" value="PAC"/>
    <property type="match status" value="2"/>
</dbReference>
<feature type="domain" description="Histidine kinase" evidence="7">
    <location>
        <begin position="386"/>
        <end position="604"/>
    </location>
</feature>
<dbReference type="Pfam" id="PF02518">
    <property type="entry name" value="HATPase_c"/>
    <property type="match status" value="1"/>
</dbReference>
<dbReference type="SMART" id="SM00388">
    <property type="entry name" value="HisKA"/>
    <property type="match status" value="1"/>
</dbReference>
<comment type="caution">
    <text evidence="10">The sequence shown here is derived from an EMBL/GenBank/DDBJ whole genome shotgun (WGS) entry which is preliminary data.</text>
</comment>
<dbReference type="PANTHER" id="PTHR43711:SF26">
    <property type="entry name" value="SENSOR HISTIDINE KINASE RCSC"/>
    <property type="match status" value="1"/>
</dbReference>
<dbReference type="CDD" id="cd00130">
    <property type="entry name" value="PAS"/>
    <property type="match status" value="2"/>
</dbReference>
<dbReference type="Proteomes" id="UP001302949">
    <property type="component" value="Unassembled WGS sequence"/>
</dbReference>